<accession>A0A7K3NK06</accession>
<evidence type="ECO:0000259" key="2">
    <source>
        <dbReference type="Pfam" id="PF13480"/>
    </source>
</evidence>
<dbReference type="InterPro" id="IPR038740">
    <property type="entry name" value="BioF2-like_GNAT_dom"/>
</dbReference>
<proteinExistence type="predicted"/>
<dbReference type="AlphaFoldDB" id="A0A7K3NK06"/>
<name>A0A7K3NK06_9BACT</name>
<feature type="compositionally biased region" description="Low complexity" evidence="1">
    <location>
        <begin position="395"/>
        <end position="408"/>
    </location>
</feature>
<dbReference type="InterPro" id="IPR016181">
    <property type="entry name" value="Acyl_CoA_acyltransferase"/>
</dbReference>
<gene>
    <name evidence="3" type="ORF">G3N56_07235</name>
</gene>
<dbReference type="EMBL" id="JAAGRQ010000021">
    <property type="protein sequence ID" value="NDY56534.1"/>
    <property type="molecule type" value="Genomic_DNA"/>
</dbReference>
<sequence>MSIFSCTNVCVELTDMRSDLEGALSQWKHLCDKSDTSYYISHGWIATWCTSLEQTQQLYLMRVLKDDECVYACVVTTSKKMRQGIVPTRLVSVYSCGDIYLDSICGIYNHFLKLKEVGISIRDVVNSFPFGWDEFYFPGASTRDFPGNGFYEYDDKYIIYDYDKPAYTVDLTKVGKTFDSFLSTLSQNTRSQIKRSMRAYKEFGELQVHEADSRASAREMLEEMYYLGRLRKDAQGIVSSLNPYVIKFNDNLLESRFSFHEIQVLKITAGDKIIGYLYNHVYNGTVYFYQCGFHYSEDNKMRPGLVAHTLAIVYNANKNHMVYDFGAGEDRYKKSLSNGKSNLVWVRLLKPTLKMKMFKTLKTFKEQSRVLLGGFFSRTLGKDRASPGRRKWSFGPARGAGAGRMPAGSEADGGLAGLSPRPDL</sequence>
<comment type="caution">
    <text evidence="3">The sequence shown here is derived from an EMBL/GenBank/DDBJ whole genome shotgun (WGS) entry which is preliminary data.</text>
</comment>
<feature type="domain" description="BioF2-like acetyltransferase" evidence="2">
    <location>
        <begin position="188"/>
        <end position="334"/>
    </location>
</feature>
<dbReference type="SUPFAM" id="SSF55729">
    <property type="entry name" value="Acyl-CoA N-acyltransferases (Nat)"/>
    <property type="match status" value="1"/>
</dbReference>
<dbReference type="RefSeq" id="WP_163301585.1">
    <property type="nucleotide sequence ID" value="NZ_JAAGRQ010000021.1"/>
</dbReference>
<dbReference type="Pfam" id="PF13480">
    <property type="entry name" value="Acetyltransf_6"/>
    <property type="match status" value="1"/>
</dbReference>
<evidence type="ECO:0000313" key="4">
    <source>
        <dbReference type="Proteomes" id="UP000469724"/>
    </source>
</evidence>
<feature type="region of interest" description="Disordered" evidence="1">
    <location>
        <begin position="382"/>
        <end position="424"/>
    </location>
</feature>
<keyword evidence="3" id="KW-0808">Transferase</keyword>
<evidence type="ECO:0000256" key="1">
    <source>
        <dbReference type="SAM" id="MobiDB-lite"/>
    </source>
</evidence>
<dbReference type="GO" id="GO:0016740">
    <property type="term" value="F:transferase activity"/>
    <property type="evidence" value="ECO:0007669"/>
    <property type="project" value="UniProtKB-KW"/>
</dbReference>
<keyword evidence="4" id="KW-1185">Reference proteome</keyword>
<evidence type="ECO:0000313" key="3">
    <source>
        <dbReference type="EMBL" id="NDY56534.1"/>
    </source>
</evidence>
<dbReference type="Gene3D" id="3.40.630.30">
    <property type="match status" value="1"/>
</dbReference>
<organism evidence="3 4">
    <name type="scientific">Desulfolutivibrio sulfodismutans</name>
    <dbReference type="NCBI Taxonomy" id="63561"/>
    <lineage>
        <taxon>Bacteria</taxon>
        <taxon>Pseudomonadati</taxon>
        <taxon>Thermodesulfobacteriota</taxon>
        <taxon>Desulfovibrionia</taxon>
        <taxon>Desulfovibrionales</taxon>
        <taxon>Desulfovibrionaceae</taxon>
        <taxon>Desulfolutivibrio</taxon>
    </lineage>
</organism>
<reference evidence="3 4" key="1">
    <citation type="submission" date="2020-02" db="EMBL/GenBank/DDBJ databases">
        <title>Comparative genomics of sulfur disproportionating microorganisms.</title>
        <authorList>
            <person name="Ward L.M."/>
            <person name="Bertran E."/>
            <person name="Johnston D.T."/>
        </authorList>
    </citation>
    <scope>NUCLEOTIDE SEQUENCE [LARGE SCALE GENOMIC DNA]</scope>
    <source>
        <strain evidence="3 4">DSM 3696</strain>
    </source>
</reference>
<protein>
    <submittedName>
        <fullName evidence="3">GNAT family N-acetyltransferase</fullName>
    </submittedName>
</protein>
<dbReference type="Proteomes" id="UP000469724">
    <property type="component" value="Unassembled WGS sequence"/>
</dbReference>